<evidence type="ECO:0000313" key="2">
    <source>
        <dbReference type="Proteomes" id="UP000245250"/>
    </source>
</evidence>
<keyword evidence="2" id="KW-1185">Reference proteome</keyword>
<dbReference type="PROSITE" id="PS51257">
    <property type="entry name" value="PROKAR_LIPOPROTEIN"/>
    <property type="match status" value="1"/>
</dbReference>
<proteinExistence type="predicted"/>
<evidence type="ECO:0000313" key="1">
    <source>
        <dbReference type="EMBL" id="AWK04587.1"/>
    </source>
</evidence>
<dbReference type="KEGG" id="fcr:HYN56_10250"/>
<evidence type="ECO:0008006" key="3">
    <source>
        <dbReference type="Google" id="ProtNLM"/>
    </source>
</evidence>
<name>A0A2S1YKI1_9FLAO</name>
<dbReference type="EMBL" id="CP029255">
    <property type="protein sequence ID" value="AWK04587.1"/>
    <property type="molecule type" value="Genomic_DNA"/>
</dbReference>
<sequence length="281" mass="32957">MSYWKSFLLHVIQMNMKKYLSYCWAIVLFVLFSCSNEEYVENQNMILPKVLKTIYPDSPSDNFETNIVYNENKIVKVSNKFERIDYSYSGNFISAEVKYNIQNGKEVKYSETFYEYENESLKTVSKILNGEQMRYVYSKNDDGSINMESYIFDTQTKKESKNPGLNVLTIDNGNLINMVSEWGYNDVITCSRFQYDKYNNAFKNVLGFNLLLGQEIFGSEINISSFNNLTRHSYSPIVSGSIVFEPYSCTMVYEYNKKSYPIKKITYDYAGRIINITEYEY</sequence>
<dbReference type="AlphaFoldDB" id="A0A2S1YKI1"/>
<gene>
    <name evidence="1" type="ORF">HYN56_10250</name>
</gene>
<dbReference type="Proteomes" id="UP000245250">
    <property type="component" value="Chromosome"/>
</dbReference>
<accession>A0A2S1YKI1</accession>
<reference evidence="1 2" key="1">
    <citation type="submission" date="2018-05" db="EMBL/GenBank/DDBJ databases">
        <title>Genome sequencing of Flavobacterium sp. HYN0056.</title>
        <authorList>
            <person name="Yi H."/>
            <person name="Baek C."/>
        </authorList>
    </citation>
    <scope>NUCLEOTIDE SEQUENCE [LARGE SCALE GENOMIC DNA]</scope>
    <source>
        <strain evidence="1 2">HYN0056</strain>
    </source>
</reference>
<protein>
    <recommendedName>
        <fullName evidence="3">DUF4595 domain-containing protein</fullName>
    </recommendedName>
</protein>
<organism evidence="1 2">
    <name type="scientific">Flavobacterium crocinum</name>
    <dbReference type="NCBI Taxonomy" id="2183896"/>
    <lineage>
        <taxon>Bacteria</taxon>
        <taxon>Pseudomonadati</taxon>
        <taxon>Bacteroidota</taxon>
        <taxon>Flavobacteriia</taxon>
        <taxon>Flavobacteriales</taxon>
        <taxon>Flavobacteriaceae</taxon>
        <taxon>Flavobacterium</taxon>
    </lineage>
</organism>